<dbReference type="EMBL" id="JAWHQM010000003">
    <property type="protein sequence ID" value="KAK5625981.1"/>
    <property type="molecule type" value="Genomic_DNA"/>
</dbReference>
<sequence>MTHWELFNDNLKLEGELEKTGTELKRIMNFLNIADDQANQNRAKIRSPEDEVRLARDKTNPSIQSTVEIQRILEKLQDENQRLRTSNLQHLNNALSQKQRAVRAERDCELNGDRARALANSLAISQKKFQTAIGDVQRRLVHQTRRADQQREVRIRLEVENQELRQARPFVQRKREAIFI</sequence>
<feature type="coiled-coil region" evidence="1">
    <location>
        <begin position="66"/>
        <end position="93"/>
    </location>
</feature>
<evidence type="ECO:0000313" key="2">
    <source>
        <dbReference type="EMBL" id="KAK5625981.1"/>
    </source>
</evidence>
<proteinExistence type="predicted"/>
<evidence type="ECO:0000256" key="1">
    <source>
        <dbReference type="SAM" id="Coils"/>
    </source>
</evidence>
<keyword evidence="1" id="KW-0175">Coiled coil</keyword>
<name>A0AAN7UHM3_9PEZI</name>
<dbReference type="AlphaFoldDB" id="A0AAN7UHM3"/>
<organism evidence="2 3">
    <name type="scientific">Xylaria bambusicola</name>
    <dbReference type="NCBI Taxonomy" id="326684"/>
    <lineage>
        <taxon>Eukaryota</taxon>
        <taxon>Fungi</taxon>
        <taxon>Dikarya</taxon>
        <taxon>Ascomycota</taxon>
        <taxon>Pezizomycotina</taxon>
        <taxon>Sordariomycetes</taxon>
        <taxon>Xylariomycetidae</taxon>
        <taxon>Xylariales</taxon>
        <taxon>Xylariaceae</taxon>
        <taxon>Xylaria</taxon>
    </lineage>
</organism>
<evidence type="ECO:0000313" key="3">
    <source>
        <dbReference type="Proteomes" id="UP001305414"/>
    </source>
</evidence>
<gene>
    <name evidence="2" type="ORF">RRF57_001697</name>
</gene>
<protein>
    <submittedName>
        <fullName evidence="2">Uncharacterized protein</fullName>
    </submittedName>
</protein>
<dbReference type="Proteomes" id="UP001305414">
    <property type="component" value="Unassembled WGS sequence"/>
</dbReference>
<reference evidence="2 3" key="1">
    <citation type="submission" date="2023-10" db="EMBL/GenBank/DDBJ databases">
        <title>Draft genome sequence of Xylaria bambusicola isolate GMP-LS, the root and basal stem rot pathogen of sugarcane in Indonesia.</title>
        <authorList>
            <person name="Selvaraj P."/>
            <person name="Muralishankar V."/>
            <person name="Muruganantham S."/>
            <person name="Sp S."/>
            <person name="Haryani S."/>
            <person name="Lau K.J.X."/>
            <person name="Naqvi N.I."/>
        </authorList>
    </citation>
    <scope>NUCLEOTIDE SEQUENCE [LARGE SCALE GENOMIC DNA]</scope>
    <source>
        <strain evidence="2">GMP-LS</strain>
    </source>
</reference>
<comment type="caution">
    <text evidence="2">The sequence shown here is derived from an EMBL/GenBank/DDBJ whole genome shotgun (WGS) entry which is preliminary data.</text>
</comment>
<keyword evidence="3" id="KW-1185">Reference proteome</keyword>
<accession>A0AAN7UHM3</accession>